<feature type="binding site" evidence="5">
    <location>
        <position position="110"/>
    </location>
    <ligand>
        <name>[4Fe-4S] cluster</name>
        <dbReference type="ChEBI" id="CHEBI:49883"/>
        <note>4Fe-4S-S-AdoMet</note>
    </ligand>
</feature>
<dbReference type="GO" id="GO:0003824">
    <property type="term" value="F:catalytic activity"/>
    <property type="evidence" value="ECO:0007669"/>
    <property type="project" value="InterPro"/>
</dbReference>
<dbReference type="PANTHER" id="PTHR43075">
    <property type="entry name" value="FORMATE LYASE ACTIVATING ENZYME, PUTATIVE (AFU_ORTHOLOGUE AFUA_2G15630)-RELATED"/>
    <property type="match status" value="1"/>
</dbReference>
<dbReference type="InterPro" id="IPR016431">
    <property type="entry name" value="Pyrv-formate_lyase-activ_prd"/>
</dbReference>
<dbReference type="InterPro" id="IPR013785">
    <property type="entry name" value="Aldolase_TIM"/>
</dbReference>
<keyword evidence="3 5" id="KW-0408">Iron</keyword>
<evidence type="ECO:0000313" key="8">
    <source>
        <dbReference type="EMBL" id="MZL31784.1"/>
    </source>
</evidence>
<gene>
    <name evidence="8" type="ORF">GT728_00870</name>
</gene>
<dbReference type="Pfam" id="PF04055">
    <property type="entry name" value="Radical_SAM"/>
    <property type="match status" value="1"/>
</dbReference>
<dbReference type="PIRSF" id="PIRSF004869">
    <property type="entry name" value="PflX_prd"/>
    <property type="match status" value="1"/>
</dbReference>
<dbReference type="PANTHER" id="PTHR43075:SF1">
    <property type="entry name" value="FORMATE LYASE ACTIVATING ENZYME, PUTATIVE (AFU_ORTHOLOGUE AFUA_2G15630)-RELATED"/>
    <property type="match status" value="1"/>
</dbReference>
<dbReference type="InterPro" id="IPR007197">
    <property type="entry name" value="rSAM"/>
</dbReference>
<keyword evidence="1 5" id="KW-0949">S-adenosyl-L-methionine</keyword>
<evidence type="ECO:0000256" key="2">
    <source>
        <dbReference type="ARBA" id="ARBA00022723"/>
    </source>
</evidence>
<evidence type="ECO:0000256" key="4">
    <source>
        <dbReference type="ARBA" id="ARBA00023014"/>
    </source>
</evidence>
<dbReference type="Gene3D" id="3.20.20.70">
    <property type="entry name" value="Aldolase class I"/>
    <property type="match status" value="1"/>
</dbReference>
<comment type="caution">
    <text evidence="8">The sequence shown here is derived from an EMBL/GenBank/DDBJ whole genome shotgun (WGS) entry which is preliminary data.</text>
</comment>
<comment type="cofactor">
    <cofactor evidence="5">
        <name>[4Fe-4S] cluster</name>
        <dbReference type="ChEBI" id="CHEBI:49883"/>
    </cofactor>
    <text evidence="5">Binds 1 [4Fe-4S] cluster. The cluster is coordinated with 3 cysteines and an exchangeable S-adenosyl-L-methionine.</text>
</comment>
<reference evidence="8 9" key="1">
    <citation type="journal article" date="2019" name="Nat. Med.">
        <title>A library of human gut bacterial isolates paired with longitudinal multiomics data enables mechanistic microbiome research.</title>
        <authorList>
            <person name="Poyet M."/>
            <person name="Groussin M."/>
            <person name="Gibbons S.M."/>
            <person name="Avila-Pacheco J."/>
            <person name="Jiang X."/>
            <person name="Kearney S.M."/>
            <person name="Perrotta A.R."/>
            <person name="Berdy B."/>
            <person name="Zhao S."/>
            <person name="Lieberman T.D."/>
            <person name="Swanson P.K."/>
            <person name="Smith M."/>
            <person name="Roesemann S."/>
            <person name="Alexander J.E."/>
            <person name="Rich S.A."/>
            <person name="Livny J."/>
            <person name="Vlamakis H."/>
            <person name="Clish C."/>
            <person name="Bullock K."/>
            <person name="Deik A."/>
            <person name="Scott J."/>
            <person name="Pierce K.A."/>
            <person name="Xavier R.J."/>
            <person name="Alm E.J."/>
        </authorList>
    </citation>
    <scope>NUCLEOTIDE SEQUENCE [LARGE SCALE GENOMIC DNA]</scope>
    <source>
        <strain evidence="8 9">BIOML-A1</strain>
    </source>
</reference>
<evidence type="ECO:0000256" key="6">
    <source>
        <dbReference type="SAM" id="MobiDB-lite"/>
    </source>
</evidence>
<dbReference type="GO" id="GO:0046872">
    <property type="term" value="F:metal ion binding"/>
    <property type="evidence" value="ECO:0007669"/>
    <property type="project" value="UniProtKB-KW"/>
</dbReference>
<dbReference type="SFLD" id="SFLDG01099">
    <property type="entry name" value="Uncharacterised_Radical_SAM_Su"/>
    <property type="match status" value="1"/>
</dbReference>
<evidence type="ECO:0000256" key="1">
    <source>
        <dbReference type="ARBA" id="ARBA00022691"/>
    </source>
</evidence>
<feature type="domain" description="Radical SAM core" evidence="7">
    <location>
        <begin position="99"/>
        <end position="266"/>
    </location>
</feature>
<accession>A0A6L8SX15</accession>
<evidence type="ECO:0000259" key="7">
    <source>
        <dbReference type="Pfam" id="PF04055"/>
    </source>
</evidence>
<dbReference type="InterPro" id="IPR058240">
    <property type="entry name" value="rSAM_sf"/>
</dbReference>
<feature type="binding site" evidence="5">
    <location>
        <position position="107"/>
    </location>
    <ligand>
        <name>[4Fe-4S] cluster</name>
        <dbReference type="ChEBI" id="CHEBI:49883"/>
        <note>4Fe-4S-S-AdoMet</note>
    </ligand>
</feature>
<feature type="region of interest" description="Disordered" evidence="6">
    <location>
        <begin position="1"/>
        <end position="27"/>
    </location>
</feature>
<keyword evidence="4 5" id="KW-0411">Iron-sulfur</keyword>
<keyword evidence="2 5" id="KW-0479">Metal-binding</keyword>
<dbReference type="EMBL" id="WWVQ01000001">
    <property type="protein sequence ID" value="MZL31784.1"/>
    <property type="molecule type" value="Genomic_DNA"/>
</dbReference>
<feature type="binding site" evidence="5">
    <location>
        <position position="103"/>
    </location>
    <ligand>
        <name>[4Fe-4S] cluster</name>
        <dbReference type="ChEBI" id="CHEBI:49883"/>
        <note>4Fe-4S-S-AdoMet</note>
    </ligand>
</feature>
<proteinExistence type="predicted"/>
<dbReference type="SFLD" id="SFLDS00029">
    <property type="entry name" value="Radical_SAM"/>
    <property type="match status" value="1"/>
</dbReference>
<name>A0A6L8SX15_9FIRM</name>
<organism evidence="8 9">
    <name type="scientific">Blautia wexlerae</name>
    <dbReference type="NCBI Taxonomy" id="418240"/>
    <lineage>
        <taxon>Bacteria</taxon>
        <taxon>Bacillati</taxon>
        <taxon>Bacillota</taxon>
        <taxon>Clostridia</taxon>
        <taxon>Lachnospirales</taxon>
        <taxon>Lachnospiraceae</taxon>
        <taxon>Blautia</taxon>
    </lineage>
</organism>
<dbReference type="AlphaFoldDB" id="A0A6L8SX15"/>
<dbReference type="InterPro" id="IPR040085">
    <property type="entry name" value="MJ0674-like"/>
</dbReference>
<evidence type="ECO:0000256" key="5">
    <source>
        <dbReference type="PIRSR" id="PIRSR004869-50"/>
    </source>
</evidence>
<evidence type="ECO:0000313" key="9">
    <source>
        <dbReference type="Proteomes" id="UP000477285"/>
    </source>
</evidence>
<dbReference type="GO" id="GO:0051536">
    <property type="term" value="F:iron-sulfur cluster binding"/>
    <property type="evidence" value="ECO:0007669"/>
    <property type="project" value="UniProtKB-KW"/>
</dbReference>
<feature type="compositionally biased region" description="Basic residues" evidence="6">
    <location>
        <begin position="12"/>
        <end position="24"/>
    </location>
</feature>
<dbReference type="Proteomes" id="UP000477285">
    <property type="component" value="Unassembled WGS sequence"/>
</dbReference>
<evidence type="ECO:0000256" key="3">
    <source>
        <dbReference type="ARBA" id="ARBA00023004"/>
    </source>
</evidence>
<protein>
    <submittedName>
        <fullName evidence="8">Radical SAM protein</fullName>
    </submittedName>
</protein>
<dbReference type="CDD" id="cd01335">
    <property type="entry name" value="Radical_SAM"/>
    <property type="match status" value="1"/>
</dbReference>
<dbReference type="SUPFAM" id="SSF102114">
    <property type="entry name" value="Radical SAM enzymes"/>
    <property type="match status" value="1"/>
</dbReference>
<sequence length="344" mass="39108">MFAVGDSQISSRGKKKGQRRKVKVNKIQTEENKDKTLRHDTESCILADCSLCPRNCHVDRTAGKTGYCGMDQKVKIARAALHMWEEPCISGTRGSGAVFFTGCNLRCCFCQNREIAIGDSGLEITEERLAEIFLELQEKDAANINLVTGTHYIPQIIAALDCAKKHGLNIPVVYNCGGYENTETLKLLDGYVDIYLPDYKYAESELAVKFSHANDYPERAMEAVNEMVRQTGMPQFDAEGYMKRGTIVRHLILPGHTRNSKKVLKLLHKTFGKQIYISIMNQYTPVFEQKEYTELNRCVTRREYEKVLDYAFELGIENGFFQDGETARESFIPAFDYEGVRKMP</sequence>